<keyword evidence="4" id="KW-0067">ATP-binding</keyword>
<evidence type="ECO:0000256" key="1">
    <source>
        <dbReference type="ARBA" id="ARBA00011245"/>
    </source>
</evidence>
<evidence type="ECO:0000259" key="5">
    <source>
        <dbReference type="Pfam" id="PF01406"/>
    </source>
</evidence>
<dbReference type="RefSeq" id="WP_119152724.1">
    <property type="nucleotide sequence ID" value="NZ_QXJM01000063.1"/>
</dbReference>
<organism evidence="6 7">
    <name type="scientific">Cohnella faecalis</name>
    <dbReference type="NCBI Taxonomy" id="2315694"/>
    <lineage>
        <taxon>Bacteria</taxon>
        <taxon>Bacillati</taxon>
        <taxon>Bacillota</taxon>
        <taxon>Bacilli</taxon>
        <taxon>Bacillales</taxon>
        <taxon>Paenibacillaceae</taxon>
        <taxon>Cohnella</taxon>
    </lineage>
</organism>
<dbReference type="GO" id="GO:0005829">
    <property type="term" value="C:cytosol"/>
    <property type="evidence" value="ECO:0007669"/>
    <property type="project" value="TreeGrafter"/>
</dbReference>
<evidence type="ECO:0000256" key="2">
    <source>
        <dbReference type="ARBA" id="ARBA00022598"/>
    </source>
</evidence>
<keyword evidence="3" id="KW-0547">Nucleotide-binding</keyword>
<dbReference type="GO" id="GO:0006423">
    <property type="term" value="P:cysteinyl-tRNA aminoacylation"/>
    <property type="evidence" value="ECO:0007669"/>
    <property type="project" value="TreeGrafter"/>
</dbReference>
<dbReference type="InterPro" id="IPR032678">
    <property type="entry name" value="tRNA-synt_1_cat_dom"/>
</dbReference>
<dbReference type="OrthoDB" id="9815130at2"/>
<dbReference type="Pfam" id="PF01406">
    <property type="entry name" value="tRNA-synt_1e"/>
    <property type="match status" value="1"/>
</dbReference>
<protein>
    <recommendedName>
        <fullName evidence="5">tRNA synthetases class I catalytic domain-containing protein</fullName>
    </recommendedName>
</protein>
<dbReference type="PANTHER" id="PTHR10890">
    <property type="entry name" value="CYSTEINYL-TRNA SYNTHETASE"/>
    <property type="match status" value="1"/>
</dbReference>
<feature type="domain" description="tRNA synthetases class I catalytic" evidence="5">
    <location>
        <begin position="16"/>
        <end position="86"/>
    </location>
</feature>
<accession>A0A398CBW5</accession>
<evidence type="ECO:0000313" key="7">
    <source>
        <dbReference type="Proteomes" id="UP000266340"/>
    </source>
</evidence>
<dbReference type="Proteomes" id="UP000266340">
    <property type="component" value="Unassembled WGS sequence"/>
</dbReference>
<evidence type="ECO:0000313" key="6">
    <source>
        <dbReference type="EMBL" id="RIE00270.1"/>
    </source>
</evidence>
<dbReference type="InterPro" id="IPR024909">
    <property type="entry name" value="Cys-tRNA/MSH_ligase"/>
</dbReference>
<keyword evidence="2" id="KW-0436">Ligase</keyword>
<proteinExistence type="predicted"/>
<name>A0A398CBW5_9BACL</name>
<comment type="subunit">
    <text evidence="1">Monomer.</text>
</comment>
<dbReference type="GO" id="GO:0005524">
    <property type="term" value="F:ATP binding"/>
    <property type="evidence" value="ECO:0007669"/>
    <property type="project" value="UniProtKB-KW"/>
</dbReference>
<dbReference type="EMBL" id="QXJM01000063">
    <property type="protein sequence ID" value="RIE00270.1"/>
    <property type="molecule type" value="Genomic_DNA"/>
</dbReference>
<gene>
    <name evidence="6" type="ORF">D3H35_30045</name>
</gene>
<dbReference type="Gene3D" id="3.40.50.620">
    <property type="entry name" value="HUPs"/>
    <property type="match status" value="1"/>
</dbReference>
<evidence type="ECO:0000256" key="4">
    <source>
        <dbReference type="ARBA" id="ARBA00022840"/>
    </source>
</evidence>
<sequence>MTLHIYDSMNRKPEPFVPLTPGKVNMYVCGPTVYGYIHIGNARPVIFFDVARRYLESIGYEVNYIVNFTDVDDKMIRKADEEGITVPK</sequence>
<reference evidence="6 7" key="1">
    <citation type="submission" date="2018-09" db="EMBL/GenBank/DDBJ databases">
        <title>Cohnella cavernae sp. nov., isolated from a karst cave.</title>
        <authorList>
            <person name="Zhu H."/>
        </authorList>
    </citation>
    <scope>NUCLEOTIDE SEQUENCE [LARGE SCALE GENOMIC DNA]</scope>
    <source>
        <strain evidence="6 7">K2E09-144</strain>
    </source>
</reference>
<dbReference type="PRINTS" id="PR00983">
    <property type="entry name" value="TRNASYNTHCYS"/>
</dbReference>
<evidence type="ECO:0000256" key="3">
    <source>
        <dbReference type="ARBA" id="ARBA00022741"/>
    </source>
</evidence>
<dbReference type="PANTHER" id="PTHR10890:SF3">
    <property type="entry name" value="CYSTEINE--TRNA LIGASE, CYTOPLASMIC"/>
    <property type="match status" value="1"/>
</dbReference>
<dbReference type="SUPFAM" id="SSF52374">
    <property type="entry name" value="Nucleotidylyl transferase"/>
    <property type="match status" value="1"/>
</dbReference>
<keyword evidence="7" id="KW-1185">Reference proteome</keyword>
<comment type="caution">
    <text evidence="6">The sequence shown here is derived from an EMBL/GenBank/DDBJ whole genome shotgun (WGS) entry which is preliminary data.</text>
</comment>
<dbReference type="InterPro" id="IPR014729">
    <property type="entry name" value="Rossmann-like_a/b/a_fold"/>
</dbReference>
<dbReference type="AlphaFoldDB" id="A0A398CBW5"/>
<dbReference type="GO" id="GO:0004817">
    <property type="term" value="F:cysteine-tRNA ligase activity"/>
    <property type="evidence" value="ECO:0007669"/>
    <property type="project" value="TreeGrafter"/>
</dbReference>